<organism evidence="2 3">
    <name type="scientific">Flavobacterium gilvum</name>
    <dbReference type="NCBI Taxonomy" id="1492737"/>
    <lineage>
        <taxon>Bacteria</taxon>
        <taxon>Pseudomonadati</taxon>
        <taxon>Bacteroidota</taxon>
        <taxon>Flavobacteriia</taxon>
        <taxon>Flavobacteriales</taxon>
        <taxon>Flavobacteriaceae</taxon>
        <taxon>Flavobacterium</taxon>
    </lineage>
</organism>
<keyword evidence="3" id="KW-1185">Reference proteome</keyword>
<dbReference type="AlphaFoldDB" id="A0AAC9N531"/>
<sequence length="419" mass="47687">MKLSNSYLFLFLFSCCLFAQKNDQDKSMEIFGFIMMDSGYDFGRMNPDWYDTMRPTQILDSQGNEYQNQGVYFMSVRQTMFGIKNYMDTPLGEVKTHFEFDLFGMGKEVGNTAFRLKHAYFELGKFLVGQTNSLFTDTDVYPNIVEFMGPNALPFLRNVQVRYTPISNEHNLFSIAVERPGATADQGPYGTGGFEYSTLLVDVKPRFSVPDFTTEYRYTDYWGYMELAGTLRSMKWEDNNSDQYDLTGSTVGWGLSLSTKLMFGENIIFHGAFTTGAGIQNYMNDAEADVGIKRQYDNQVAPIKGIAIPMIGVVSYFDINWSPKFSTSFGYSMVKNDTTEAQLSTAYKKGQYASVNLLYSPVKNCILGPELQWGQRQNNDFAGDPQFNLPAARGNIGTDVKLQFSFRYVFNNTFYKNKL</sequence>
<accession>A0AAC9N531</accession>
<feature type="chain" id="PRO_5041931301" description="Porin" evidence="1">
    <location>
        <begin position="20"/>
        <end position="419"/>
    </location>
</feature>
<dbReference type="EMBL" id="CP017479">
    <property type="protein sequence ID" value="AOW08787.1"/>
    <property type="molecule type" value="Genomic_DNA"/>
</dbReference>
<evidence type="ECO:0000256" key="1">
    <source>
        <dbReference type="SAM" id="SignalP"/>
    </source>
</evidence>
<evidence type="ECO:0000313" key="3">
    <source>
        <dbReference type="Proteomes" id="UP000175968"/>
    </source>
</evidence>
<evidence type="ECO:0008006" key="4">
    <source>
        <dbReference type="Google" id="ProtNLM"/>
    </source>
</evidence>
<evidence type="ECO:0000313" key="2">
    <source>
        <dbReference type="EMBL" id="AOW08787.1"/>
    </source>
</evidence>
<dbReference type="KEGG" id="fgl:EM308_04300"/>
<dbReference type="Pfam" id="PF19577">
    <property type="entry name" value="DcaP"/>
    <property type="match status" value="1"/>
</dbReference>
<dbReference type="SUPFAM" id="SSF56935">
    <property type="entry name" value="Porins"/>
    <property type="match status" value="1"/>
</dbReference>
<gene>
    <name evidence="2" type="ORF">EM308_04300</name>
</gene>
<feature type="signal peptide" evidence="1">
    <location>
        <begin position="1"/>
        <end position="19"/>
    </location>
</feature>
<dbReference type="PROSITE" id="PS51257">
    <property type="entry name" value="PROKAR_LIPOPROTEIN"/>
    <property type="match status" value="1"/>
</dbReference>
<keyword evidence="1" id="KW-0732">Signal</keyword>
<reference evidence="2 3" key="1">
    <citation type="submission" date="2016-10" db="EMBL/GenBank/DDBJ databases">
        <title>Flavobacterium gilvum sp. nov., isolated from stream water.</title>
        <authorList>
            <person name="Shin S.-K."/>
            <person name="Cho Y.-J."/>
            <person name="Yi H."/>
        </authorList>
    </citation>
    <scope>NUCLEOTIDE SEQUENCE [LARGE SCALE GENOMIC DNA]</scope>
    <source>
        <strain evidence="2 3">EM1308</strain>
    </source>
</reference>
<dbReference type="InterPro" id="IPR045748">
    <property type="entry name" value="DcaP"/>
</dbReference>
<dbReference type="Proteomes" id="UP000175968">
    <property type="component" value="Chromosome"/>
</dbReference>
<name>A0AAC9N531_9FLAO</name>
<protein>
    <recommendedName>
        <fullName evidence="4">Porin</fullName>
    </recommendedName>
</protein>
<proteinExistence type="predicted"/>